<evidence type="ECO:0000313" key="10">
    <source>
        <dbReference type="Proteomes" id="UP001057375"/>
    </source>
</evidence>
<evidence type="ECO:0000256" key="2">
    <source>
        <dbReference type="ARBA" id="ARBA00022840"/>
    </source>
</evidence>
<feature type="compositionally biased region" description="Low complexity" evidence="7">
    <location>
        <begin position="987"/>
        <end position="1001"/>
    </location>
</feature>
<evidence type="ECO:0000256" key="7">
    <source>
        <dbReference type="SAM" id="MobiDB-lite"/>
    </source>
</evidence>
<dbReference type="Proteomes" id="UP001057375">
    <property type="component" value="Unassembled WGS sequence"/>
</dbReference>
<feature type="compositionally biased region" description="Basic and acidic residues" evidence="7">
    <location>
        <begin position="403"/>
        <end position="413"/>
    </location>
</feature>
<dbReference type="SMART" id="SM00129">
    <property type="entry name" value="KISc"/>
    <property type="match status" value="1"/>
</dbReference>
<feature type="compositionally biased region" description="Polar residues" evidence="7">
    <location>
        <begin position="681"/>
        <end position="693"/>
    </location>
</feature>
<feature type="region of interest" description="Disordered" evidence="7">
    <location>
        <begin position="382"/>
        <end position="532"/>
    </location>
</feature>
<feature type="compositionally biased region" description="Polar residues" evidence="7">
    <location>
        <begin position="1114"/>
        <end position="1123"/>
    </location>
</feature>
<keyword evidence="4 5" id="KW-0505">Motor protein</keyword>
<dbReference type="PROSITE" id="PS50067">
    <property type="entry name" value="KINESIN_MOTOR_2"/>
    <property type="match status" value="1"/>
</dbReference>
<feature type="compositionally biased region" description="Basic and acidic residues" evidence="7">
    <location>
        <begin position="645"/>
        <end position="656"/>
    </location>
</feature>
<feature type="region of interest" description="Disordered" evidence="7">
    <location>
        <begin position="609"/>
        <end position="693"/>
    </location>
</feature>
<protein>
    <submittedName>
        <fullName evidence="9">Kinesin heavy chain</fullName>
    </submittedName>
</protein>
<reference evidence="9" key="1">
    <citation type="submission" date="2022-03" db="EMBL/GenBank/DDBJ databases">
        <title>Draft genome sequence of Aduncisulcus paluster, a free-living microaerophilic Fornicata.</title>
        <authorList>
            <person name="Yuyama I."/>
            <person name="Kume K."/>
            <person name="Tamura T."/>
            <person name="Inagaki Y."/>
            <person name="Hashimoto T."/>
        </authorList>
    </citation>
    <scope>NUCLEOTIDE SEQUENCE</scope>
    <source>
        <strain evidence="9">NY0171</strain>
    </source>
</reference>
<dbReference type="CDD" id="cd01369">
    <property type="entry name" value="KISc_KHC_KIF5"/>
    <property type="match status" value="1"/>
</dbReference>
<feature type="compositionally biased region" description="Low complexity" evidence="7">
    <location>
        <begin position="476"/>
        <end position="488"/>
    </location>
</feature>
<dbReference type="Pfam" id="PF00225">
    <property type="entry name" value="Kinesin"/>
    <property type="match status" value="1"/>
</dbReference>
<feature type="domain" description="Kinesin motor" evidence="8">
    <location>
        <begin position="5"/>
        <end position="327"/>
    </location>
</feature>
<keyword evidence="1 5" id="KW-0547">Nucleotide-binding</keyword>
<evidence type="ECO:0000313" key="9">
    <source>
        <dbReference type="EMBL" id="GKT27654.1"/>
    </source>
</evidence>
<evidence type="ECO:0000256" key="1">
    <source>
        <dbReference type="ARBA" id="ARBA00022741"/>
    </source>
</evidence>
<organism evidence="9 10">
    <name type="scientific">Aduncisulcus paluster</name>
    <dbReference type="NCBI Taxonomy" id="2918883"/>
    <lineage>
        <taxon>Eukaryota</taxon>
        <taxon>Metamonada</taxon>
        <taxon>Carpediemonas-like organisms</taxon>
        <taxon>Aduncisulcus</taxon>
    </lineage>
</organism>
<keyword evidence="10" id="KW-1185">Reference proteome</keyword>
<sequence>MAGGNVRVVCRFRPQNRVEKECGGKICVNFDDKNTVRVQSEHGTRKFVMDRMFNMTTPQGEVYSYAAKPVIKDVMDGYNGTIFAYGQTGAGKTHTMEGPSLRSSTDKGVIPRIIDEIFEYIEQADPSIVFTVKLSYVEIYCEKIRDLLNPSSVNLPVRESRRAGVYIEGVTEKYVSSQEETFQVMEEGNLSRATACTRMNAASSRSHSLFILTIGQKNQEGSTKSGKLYLVDLAGSEKISKTHATGSTLDEAKTINLSLTVLGQVINALTDRKKKHIPYRDSKLTRVLQESLGGNAKTTLIICCSCSSYNCEETVSTLRFGERAKQIKNKAKVNQELSVAELKVMLADAKKEIAQLKKYIKALESGLSPEEALLSVMADGGKVVMDEEDEGEKEEDEIEEEKDPDKPPIDADKGASSPTEVDGQEKEPDKDIEGETKAGDAGKASQDPSSTLATPSLHSEPSENLSPSEIGGSEQTTVTTDSSSAATSNGPSAEPGDPVDLEIPASSARDDILEGASSASSSEDEKSSSCTEALTSANLDLLERINKLEADKQATELKLNDSKDYSQQLLDTIEELEKQMQSYIELLNERERKEDMLVKEKEQYRRVAESCQRSVEKSEFTIDELRSSLRREKEKNRKGNMSEAGRIELDKLEKQQQQDGISVDSPSSATSDAACRRDSLPGTTSDFSPSPSVDISAMIKENKELRDKLEDIQQTMQLTQSTAKTSVERVTERETIIINHHDEQQASLQEMRERLRKLEEELRRERRATEEEHQKYERTKQDLVRDLQIQVGRVEMRERLRKLEEELRRERRATEEEHQKYERTKQDLVRDLQIQVGRVVSVKMELERQKEVNEAMVQQKGSKSVLIRMRCLQQDLERISGTYQEVCSENGRLRFEVNVLERKLQGRDDRMKRLESDIERLSTNEKRAAMDYDSKLKELEDRLSRQMKIISQQHRAIAHLQLTPKEIRGGGKVSQPQVMGIRGGANSSAPSSLSSSSSSLLSDKEQISKAALRARRRISRQLTQSTPVIPSYASGNGDGMSGTTLRASMSHKEGVVSPVSSHSSSSIRGSFSSSTMSARIRPHTERMRRASGRLIPPSLTLRRSGSGAIRNKRNGSSTSHDVY</sequence>
<dbReference type="EMBL" id="BQXS01000037">
    <property type="protein sequence ID" value="GKT27654.1"/>
    <property type="molecule type" value="Genomic_DNA"/>
</dbReference>
<feature type="compositionally biased region" description="Polar residues" evidence="7">
    <location>
        <begin position="446"/>
        <end position="467"/>
    </location>
</feature>
<dbReference type="PROSITE" id="PS00411">
    <property type="entry name" value="KINESIN_MOTOR_1"/>
    <property type="match status" value="1"/>
</dbReference>
<dbReference type="PANTHER" id="PTHR47968:SF75">
    <property type="entry name" value="CENTROMERE-ASSOCIATED PROTEIN E"/>
    <property type="match status" value="1"/>
</dbReference>
<feature type="binding site" evidence="5">
    <location>
        <begin position="86"/>
        <end position="93"/>
    </location>
    <ligand>
        <name>ATP</name>
        <dbReference type="ChEBI" id="CHEBI:30616"/>
    </ligand>
</feature>
<dbReference type="InterPro" id="IPR019821">
    <property type="entry name" value="Kinesin_motor_CS"/>
</dbReference>
<feature type="region of interest" description="Disordered" evidence="7">
    <location>
        <begin position="967"/>
        <end position="1003"/>
    </location>
</feature>
<evidence type="ECO:0000256" key="3">
    <source>
        <dbReference type="ARBA" id="ARBA00023054"/>
    </source>
</evidence>
<dbReference type="InterPro" id="IPR027640">
    <property type="entry name" value="Kinesin-like_fam"/>
</dbReference>
<dbReference type="InterPro" id="IPR036961">
    <property type="entry name" value="Kinesin_motor_dom_sf"/>
</dbReference>
<feature type="compositionally biased region" description="Acidic residues" evidence="7">
    <location>
        <begin position="386"/>
        <end position="402"/>
    </location>
</feature>
<feature type="compositionally biased region" description="Basic and acidic residues" evidence="7">
    <location>
        <begin position="609"/>
        <end position="637"/>
    </location>
</feature>
<evidence type="ECO:0000256" key="4">
    <source>
        <dbReference type="ARBA" id="ARBA00023175"/>
    </source>
</evidence>
<evidence type="ECO:0000256" key="5">
    <source>
        <dbReference type="PROSITE-ProRule" id="PRU00283"/>
    </source>
</evidence>
<dbReference type="SUPFAM" id="SSF52540">
    <property type="entry name" value="P-loop containing nucleoside triphosphate hydrolases"/>
    <property type="match status" value="1"/>
</dbReference>
<keyword evidence="3 6" id="KW-0175">Coiled coil</keyword>
<accession>A0ABQ5K4Y6</accession>
<feature type="region of interest" description="Disordered" evidence="7">
    <location>
        <begin position="1018"/>
        <end position="1123"/>
    </location>
</feature>
<dbReference type="PANTHER" id="PTHR47968">
    <property type="entry name" value="CENTROMERE PROTEIN E"/>
    <property type="match status" value="1"/>
</dbReference>
<comment type="caution">
    <text evidence="9">The sequence shown here is derived from an EMBL/GenBank/DDBJ whole genome shotgun (WGS) entry which is preliminary data.</text>
</comment>
<keyword evidence="2 5" id="KW-0067">ATP-binding</keyword>
<evidence type="ECO:0000259" key="8">
    <source>
        <dbReference type="PROSITE" id="PS50067"/>
    </source>
</evidence>
<dbReference type="InterPro" id="IPR001752">
    <property type="entry name" value="Kinesin_motor_dom"/>
</dbReference>
<comment type="similarity">
    <text evidence="5">Belongs to the TRAFAC class myosin-kinesin ATPase superfamily. Kinesin family.</text>
</comment>
<dbReference type="Gene3D" id="3.40.850.10">
    <property type="entry name" value="Kinesin motor domain"/>
    <property type="match status" value="1"/>
</dbReference>
<proteinExistence type="inferred from homology"/>
<dbReference type="PRINTS" id="PR00380">
    <property type="entry name" value="KINESINHEAVY"/>
</dbReference>
<name>A0ABQ5K4Y6_9EUKA</name>
<gene>
    <name evidence="9" type="ORF">ADUPG1_000122</name>
</gene>
<feature type="compositionally biased region" description="Polar residues" evidence="7">
    <location>
        <begin position="657"/>
        <end position="671"/>
    </location>
</feature>
<feature type="coiled-coil region" evidence="6">
    <location>
        <begin position="695"/>
        <end position="831"/>
    </location>
</feature>
<feature type="coiled-coil region" evidence="6">
    <location>
        <begin position="897"/>
        <end position="931"/>
    </location>
</feature>
<dbReference type="InterPro" id="IPR027417">
    <property type="entry name" value="P-loop_NTPase"/>
</dbReference>
<evidence type="ECO:0000256" key="6">
    <source>
        <dbReference type="SAM" id="Coils"/>
    </source>
</evidence>
<feature type="compositionally biased region" description="Low complexity" evidence="7">
    <location>
        <begin position="1057"/>
        <end position="1077"/>
    </location>
</feature>
<feature type="compositionally biased region" description="Basic and acidic residues" evidence="7">
    <location>
        <begin position="423"/>
        <end position="440"/>
    </location>
</feature>
<feature type="coiled-coil region" evidence="6">
    <location>
        <begin position="339"/>
        <end position="366"/>
    </location>
</feature>